<evidence type="ECO:0000256" key="4">
    <source>
        <dbReference type="ARBA" id="ARBA00023024"/>
    </source>
</evidence>
<evidence type="ECO:0000256" key="3">
    <source>
        <dbReference type="ARBA" id="ARBA00022801"/>
    </source>
</evidence>
<evidence type="ECO:0000259" key="10">
    <source>
        <dbReference type="PROSITE" id="PS51910"/>
    </source>
</evidence>
<keyword evidence="12" id="KW-1185">Reference proteome</keyword>
<dbReference type="Proteomes" id="UP000015105">
    <property type="component" value="Chromosome 2D"/>
</dbReference>
<dbReference type="InterPro" id="IPR001579">
    <property type="entry name" value="Glyco_hydro_18_chit_AS"/>
</dbReference>
<protein>
    <recommendedName>
        <fullName evidence="2">chitinase</fullName>
        <ecNumber evidence="2">3.2.1.14</ecNumber>
    </recommendedName>
</protein>
<reference evidence="11" key="5">
    <citation type="journal article" date="2021" name="G3 (Bethesda)">
        <title>Aegilops tauschii genome assembly Aet v5.0 features greater sequence contiguity and improved annotation.</title>
        <authorList>
            <person name="Wang L."/>
            <person name="Zhu T."/>
            <person name="Rodriguez J.C."/>
            <person name="Deal K.R."/>
            <person name="Dubcovsky J."/>
            <person name="McGuire P.E."/>
            <person name="Lux T."/>
            <person name="Spannagl M."/>
            <person name="Mayer K.F.X."/>
            <person name="Baldrich P."/>
            <person name="Meyers B.C."/>
            <person name="Huo N."/>
            <person name="Gu Y.Q."/>
            <person name="Zhou H."/>
            <person name="Devos K.M."/>
            <person name="Bennetzen J.L."/>
            <person name="Unver T."/>
            <person name="Budak H."/>
            <person name="Gulick P.J."/>
            <person name="Galiba G."/>
            <person name="Kalapos B."/>
            <person name="Nelson D.R."/>
            <person name="Li P."/>
            <person name="You F.M."/>
            <person name="Luo M.C."/>
            <person name="Dvorak J."/>
        </authorList>
    </citation>
    <scope>NUCLEOTIDE SEQUENCE [LARGE SCALE GENOMIC DNA]</scope>
    <source>
        <strain evidence="11">cv. AL8/78</strain>
    </source>
</reference>
<evidence type="ECO:0000256" key="2">
    <source>
        <dbReference type="ARBA" id="ARBA00012729"/>
    </source>
</evidence>
<dbReference type="InterPro" id="IPR017853">
    <property type="entry name" value="GH"/>
</dbReference>
<accession>A0A453CWZ5</accession>
<evidence type="ECO:0000256" key="5">
    <source>
        <dbReference type="ARBA" id="ARBA00023157"/>
    </source>
</evidence>
<name>A0A453CWZ5_AEGTS</name>
<dbReference type="GO" id="GO:0006032">
    <property type="term" value="P:chitin catabolic process"/>
    <property type="evidence" value="ECO:0007669"/>
    <property type="project" value="UniProtKB-KW"/>
</dbReference>
<proteinExistence type="inferred from homology"/>
<evidence type="ECO:0000256" key="8">
    <source>
        <dbReference type="RuleBase" id="RU000489"/>
    </source>
</evidence>
<evidence type="ECO:0000256" key="7">
    <source>
        <dbReference type="ARBA" id="ARBA00023326"/>
    </source>
</evidence>
<dbReference type="InterPro" id="IPR001223">
    <property type="entry name" value="Glyco_hydro18_cat"/>
</dbReference>
<keyword evidence="7" id="KW-0624">Polysaccharide degradation</keyword>
<evidence type="ECO:0000256" key="9">
    <source>
        <dbReference type="RuleBase" id="RU004453"/>
    </source>
</evidence>
<dbReference type="Pfam" id="PF00704">
    <property type="entry name" value="Glyco_hydro_18"/>
    <property type="match status" value="1"/>
</dbReference>
<dbReference type="FunFam" id="3.20.20.80:FF:000015">
    <property type="entry name" value="Acidic endochitinase SE2"/>
    <property type="match status" value="1"/>
</dbReference>
<feature type="domain" description="GH18" evidence="10">
    <location>
        <begin position="53"/>
        <end position="322"/>
    </location>
</feature>
<dbReference type="STRING" id="200361.A0A453CWZ5"/>
<dbReference type="Gene3D" id="3.20.20.80">
    <property type="entry name" value="Glycosidases"/>
    <property type="match status" value="1"/>
</dbReference>
<dbReference type="InterPro" id="IPR045321">
    <property type="entry name" value="Cts1-like"/>
</dbReference>
<reference evidence="12" key="1">
    <citation type="journal article" date="2014" name="Science">
        <title>Ancient hybridizations among the ancestral genomes of bread wheat.</title>
        <authorList>
            <consortium name="International Wheat Genome Sequencing Consortium,"/>
            <person name="Marcussen T."/>
            <person name="Sandve S.R."/>
            <person name="Heier L."/>
            <person name="Spannagl M."/>
            <person name="Pfeifer M."/>
            <person name="Jakobsen K.S."/>
            <person name="Wulff B.B."/>
            <person name="Steuernagel B."/>
            <person name="Mayer K.F."/>
            <person name="Olsen O.A."/>
        </authorList>
    </citation>
    <scope>NUCLEOTIDE SEQUENCE [LARGE SCALE GENOMIC DNA]</scope>
    <source>
        <strain evidence="12">cv. AL8/78</strain>
    </source>
</reference>
<dbReference type="InterPro" id="IPR050542">
    <property type="entry name" value="Glycosyl_Hydrlase18_Chitinase"/>
</dbReference>
<evidence type="ECO:0000313" key="11">
    <source>
        <dbReference type="EnsemblPlants" id="AET2Gv20997600.1"/>
    </source>
</evidence>
<dbReference type="EC" id="3.2.1.14" evidence="2"/>
<dbReference type="PANTHER" id="PTHR45708">
    <property type="entry name" value="ENDOCHITINASE"/>
    <property type="match status" value="1"/>
</dbReference>
<dbReference type="Gramene" id="AET2Gv20997600.1">
    <property type="protein sequence ID" value="AET2Gv20997600.1"/>
    <property type="gene ID" value="AET2Gv20997600"/>
</dbReference>
<dbReference type="CDD" id="cd02877">
    <property type="entry name" value="GH18_hevamine_XipI_class_III"/>
    <property type="match status" value="1"/>
</dbReference>
<dbReference type="GO" id="GO:0005576">
    <property type="term" value="C:extracellular region"/>
    <property type="evidence" value="ECO:0007669"/>
    <property type="project" value="TreeGrafter"/>
</dbReference>
<dbReference type="PANTHER" id="PTHR45708:SF29">
    <property type="entry name" value="CHITINASE"/>
    <property type="match status" value="1"/>
</dbReference>
<evidence type="ECO:0000256" key="6">
    <source>
        <dbReference type="ARBA" id="ARBA00023295"/>
    </source>
</evidence>
<keyword evidence="7" id="KW-0119">Carbohydrate metabolism</keyword>
<keyword evidence="5" id="KW-1015">Disulfide bond</keyword>
<comment type="similarity">
    <text evidence="9">Belongs to the glycosyl hydrolase 18 family.</text>
</comment>
<keyword evidence="6 8" id="KW-0326">Glycosidase</keyword>
<reference evidence="12" key="2">
    <citation type="journal article" date="2017" name="Nat. Plants">
        <title>The Aegilops tauschii genome reveals multiple impacts of transposons.</title>
        <authorList>
            <person name="Zhao G."/>
            <person name="Zou C."/>
            <person name="Li K."/>
            <person name="Wang K."/>
            <person name="Li T."/>
            <person name="Gao L."/>
            <person name="Zhang X."/>
            <person name="Wang H."/>
            <person name="Yang Z."/>
            <person name="Liu X."/>
            <person name="Jiang W."/>
            <person name="Mao L."/>
            <person name="Kong X."/>
            <person name="Jiao Y."/>
            <person name="Jia J."/>
        </authorList>
    </citation>
    <scope>NUCLEOTIDE SEQUENCE [LARGE SCALE GENOMIC DNA]</scope>
    <source>
        <strain evidence="12">cv. AL8/78</strain>
    </source>
</reference>
<keyword evidence="3 8" id="KW-0378">Hydrolase</keyword>
<dbReference type="GO" id="GO:0008843">
    <property type="term" value="F:endochitinase activity"/>
    <property type="evidence" value="ECO:0007669"/>
    <property type="project" value="UniProtKB-EC"/>
</dbReference>
<evidence type="ECO:0000256" key="1">
    <source>
        <dbReference type="ARBA" id="ARBA00000822"/>
    </source>
</evidence>
<evidence type="ECO:0000313" key="12">
    <source>
        <dbReference type="Proteomes" id="UP000015105"/>
    </source>
</evidence>
<dbReference type="SUPFAM" id="SSF51445">
    <property type="entry name" value="(Trans)glycosidases"/>
    <property type="match status" value="1"/>
</dbReference>
<keyword evidence="4" id="KW-0146">Chitin degradation</keyword>
<sequence>ITSASKNTTTLANPTVKKNSMSLNDMGRRLALVIVCCILLSSLRTAAATGKTGRITVYWGQTSSEGSLREACESNLYSTVILSFLTNFGRGKYELNLAGHPWKAVGPHVKYCQSKKILVLLAIGGGIGKYSLASRADAKKVAEHLWNYYLGGKSRDRPFGNAVLDGIDFDIELGSRAHYDDLARHLKAYGDRKGAKKVFVTAAPQCPFPDRMLGEALRTGLFDRVHVQFYNNPVCSYRAGNVAAFKKAWKDWTKSLPNSSVYLGLPAARGASNKGSGYVDPGTLVSKVLPIVQRSNNYGGIMLWSRYFDVKSGYSRRVKKFV</sequence>
<dbReference type="EnsemblPlants" id="AET2Gv20997600.1">
    <property type="protein sequence ID" value="AET2Gv20997600.1"/>
    <property type="gene ID" value="AET2Gv20997600"/>
</dbReference>
<reference evidence="11" key="4">
    <citation type="submission" date="2019-03" db="UniProtKB">
        <authorList>
            <consortium name="EnsemblPlants"/>
        </authorList>
    </citation>
    <scope>IDENTIFICATION</scope>
</reference>
<dbReference type="PROSITE" id="PS51910">
    <property type="entry name" value="GH18_2"/>
    <property type="match status" value="1"/>
</dbReference>
<organism evidence="11 12">
    <name type="scientific">Aegilops tauschii subsp. strangulata</name>
    <name type="common">Goatgrass</name>
    <dbReference type="NCBI Taxonomy" id="200361"/>
    <lineage>
        <taxon>Eukaryota</taxon>
        <taxon>Viridiplantae</taxon>
        <taxon>Streptophyta</taxon>
        <taxon>Embryophyta</taxon>
        <taxon>Tracheophyta</taxon>
        <taxon>Spermatophyta</taxon>
        <taxon>Magnoliopsida</taxon>
        <taxon>Liliopsida</taxon>
        <taxon>Poales</taxon>
        <taxon>Poaceae</taxon>
        <taxon>BOP clade</taxon>
        <taxon>Pooideae</taxon>
        <taxon>Triticodae</taxon>
        <taxon>Triticeae</taxon>
        <taxon>Triticinae</taxon>
        <taxon>Aegilops</taxon>
    </lineage>
</organism>
<comment type="catalytic activity">
    <reaction evidence="1">
        <text>Random endo-hydrolysis of N-acetyl-beta-D-glucosaminide (1-&gt;4)-beta-linkages in chitin and chitodextrins.</text>
        <dbReference type="EC" id="3.2.1.14"/>
    </reaction>
</comment>
<dbReference type="AlphaFoldDB" id="A0A453CWZ5"/>
<dbReference type="GO" id="GO:0000272">
    <property type="term" value="P:polysaccharide catabolic process"/>
    <property type="evidence" value="ECO:0007669"/>
    <property type="project" value="UniProtKB-KW"/>
</dbReference>
<reference evidence="11" key="3">
    <citation type="journal article" date="2017" name="Nature">
        <title>Genome sequence of the progenitor of the wheat D genome Aegilops tauschii.</title>
        <authorList>
            <person name="Luo M.C."/>
            <person name="Gu Y.Q."/>
            <person name="Puiu D."/>
            <person name="Wang H."/>
            <person name="Twardziok S.O."/>
            <person name="Deal K.R."/>
            <person name="Huo N."/>
            <person name="Zhu T."/>
            <person name="Wang L."/>
            <person name="Wang Y."/>
            <person name="McGuire P.E."/>
            <person name="Liu S."/>
            <person name="Long H."/>
            <person name="Ramasamy R.K."/>
            <person name="Rodriguez J.C."/>
            <person name="Van S.L."/>
            <person name="Yuan L."/>
            <person name="Wang Z."/>
            <person name="Xia Z."/>
            <person name="Xiao L."/>
            <person name="Anderson O.D."/>
            <person name="Ouyang S."/>
            <person name="Liang Y."/>
            <person name="Zimin A.V."/>
            <person name="Pertea G."/>
            <person name="Qi P."/>
            <person name="Bennetzen J.L."/>
            <person name="Dai X."/>
            <person name="Dawson M.W."/>
            <person name="Muller H.G."/>
            <person name="Kugler K."/>
            <person name="Rivarola-Duarte L."/>
            <person name="Spannagl M."/>
            <person name="Mayer K.F.X."/>
            <person name="Lu F.H."/>
            <person name="Bevan M.W."/>
            <person name="Leroy P."/>
            <person name="Li P."/>
            <person name="You F.M."/>
            <person name="Sun Q."/>
            <person name="Liu Z."/>
            <person name="Lyons E."/>
            <person name="Wicker T."/>
            <person name="Salzberg S.L."/>
            <person name="Devos K.M."/>
            <person name="Dvorak J."/>
        </authorList>
    </citation>
    <scope>NUCLEOTIDE SEQUENCE [LARGE SCALE GENOMIC DNA]</scope>
    <source>
        <strain evidence="11">cv. AL8/78</strain>
    </source>
</reference>
<dbReference type="PROSITE" id="PS01095">
    <property type="entry name" value="GH18_1"/>
    <property type="match status" value="1"/>
</dbReference>